<dbReference type="NCBIfam" id="TIGR02937">
    <property type="entry name" value="sigma70-ECF"/>
    <property type="match status" value="1"/>
</dbReference>
<dbReference type="SUPFAM" id="SSF88659">
    <property type="entry name" value="Sigma3 and sigma4 domains of RNA polymerase sigma factors"/>
    <property type="match status" value="1"/>
</dbReference>
<dbReference type="InterPro" id="IPR014305">
    <property type="entry name" value="RNA_pol_sigma-G_actinobac"/>
</dbReference>
<evidence type="ECO:0000259" key="7">
    <source>
        <dbReference type="Pfam" id="PF08281"/>
    </source>
</evidence>
<dbReference type="InterPro" id="IPR013325">
    <property type="entry name" value="RNA_pol_sigma_r2"/>
</dbReference>
<keyword evidence="3" id="KW-0805">Transcription regulation</keyword>
<dbReference type="Gene3D" id="1.10.10.10">
    <property type="entry name" value="Winged helix-like DNA-binding domain superfamily/Winged helix DNA-binding domain"/>
    <property type="match status" value="1"/>
</dbReference>
<dbReference type="InterPro" id="IPR014284">
    <property type="entry name" value="RNA_pol_sigma-70_dom"/>
</dbReference>
<dbReference type="NCBIfam" id="NF006089">
    <property type="entry name" value="PRK08241.1"/>
    <property type="match status" value="1"/>
</dbReference>
<dbReference type="PANTHER" id="PTHR30173:SF36">
    <property type="entry name" value="ECF RNA POLYMERASE SIGMA FACTOR SIGJ"/>
    <property type="match status" value="1"/>
</dbReference>
<comment type="caution">
    <text evidence="8">The sequence shown here is derived from an EMBL/GenBank/DDBJ whole genome shotgun (WGS) entry which is preliminary data.</text>
</comment>
<dbReference type="SUPFAM" id="SSF54427">
    <property type="entry name" value="NTF2-like"/>
    <property type="match status" value="1"/>
</dbReference>
<accession>A0ABP4PKM1</accession>
<evidence type="ECO:0000313" key="8">
    <source>
        <dbReference type="EMBL" id="GAA1581700.1"/>
    </source>
</evidence>
<keyword evidence="4" id="KW-0731">Sigma factor</keyword>
<dbReference type="NCBIfam" id="TIGR02960">
    <property type="entry name" value="SigX5"/>
    <property type="match status" value="1"/>
</dbReference>
<dbReference type="InterPro" id="IPR013249">
    <property type="entry name" value="RNA_pol_sigma70_r4_t2"/>
</dbReference>
<name>A0ABP4PKM1_9ACTN</name>
<dbReference type="RefSeq" id="WP_344190940.1">
    <property type="nucleotide sequence ID" value="NZ_BAAAND010000004.1"/>
</dbReference>
<dbReference type="Gene3D" id="3.10.450.50">
    <property type="match status" value="1"/>
</dbReference>
<dbReference type="InterPro" id="IPR052704">
    <property type="entry name" value="ECF_Sigma-70_Domain"/>
</dbReference>
<dbReference type="EMBL" id="BAAAND010000004">
    <property type="protein sequence ID" value="GAA1581700.1"/>
    <property type="molecule type" value="Genomic_DNA"/>
</dbReference>
<evidence type="ECO:0000256" key="5">
    <source>
        <dbReference type="ARBA" id="ARBA00023163"/>
    </source>
</evidence>
<dbReference type="InterPro" id="IPR032710">
    <property type="entry name" value="NTF2-like_dom_sf"/>
</dbReference>
<comment type="similarity">
    <text evidence="1">Belongs to the sigma-70 factor family. ECF subfamily.</text>
</comment>
<gene>
    <name evidence="8" type="ORF">GCM10009742_28080</name>
</gene>
<evidence type="ECO:0000259" key="6">
    <source>
        <dbReference type="Pfam" id="PF04542"/>
    </source>
</evidence>
<protein>
    <submittedName>
        <fullName evidence="8">Sigma-70 family RNA polymerase sigma factor</fullName>
    </submittedName>
</protein>
<evidence type="ECO:0000256" key="4">
    <source>
        <dbReference type="ARBA" id="ARBA00023082"/>
    </source>
</evidence>
<organism evidence="8 9">
    <name type="scientific">Kribbella karoonensis</name>
    <dbReference type="NCBI Taxonomy" id="324851"/>
    <lineage>
        <taxon>Bacteria</taxon>
        <taxon>Bacillati</taxon>
        <taxon>Actinomycetota</taxon>
        <taxon>Actinomycetes</taxon>
        <taxon>Propionibacteriales</taxon>
        <taxon>Kribbellaceae</taxon>
        <taxon>Kribbella</taxon>
    </lineage>
</organism>
<dbReference type="SUPFAM" id="SSF88946">
    <property type="entry name" value="Sigma2 domain of RNA polymerase sigma factors"/>
    <property type="match status" value="1"/>
</dbReference>
<sequence>MNLEEEFAEHRGELVAHCYRMLGSLHDAEDAVQETYLRAWRGHADFEHRSSVRTWLYRIATNVCLNLLQHSSRRIVPSALGAPGNDPEDIHAQALEVPWLEPFPDQLLGADPATVVGERASLRLAMVAAMQHLPPRQRAVLILREVLTWPAADVASLLDTTTTAVNSSLQRARAELARLRPREDELSEPHEPLRRALLDQFQAAMESKDLVLLEGLFTEDARWEMPPIPTWFSGRADVLRLLDSKLRPGPDRRRLVATSANGQPAFAMYIRGADDQFHAHSVKVLTLTKNAVSAVLAFHQPALFPAFGLPLICGRS</sequence>
<dbReference type="InterPro" id="IPR013324">
    <property type="entry name" value="RNA_pol_sigma_r3/r4-like"/>
</dbReference>
<dbReference type="PANTHER" id="PTHR30173">
    <property type="entry name" value="SIGMA 19 FACTOR"/>
    <property type="match status" value="1"/>
</dbReference>
<feature type="domain" description="RNA polymerase sigma-70 region 2" evidence="6">
    <location>
        <begin position="8"/>
        <end position="73"/>
    </location>
</feature>
<proteinExistence type="inferred from homology"/>
<evidence type="ECO:0000256" key="1">
    <source>
        <dbReference type="ARBA" id="ARBA00010641"/>
    </source>
</evidence>
<dbReference type="InterPro" id="IPR007627">
    <property type="entry name" value="RNA_pol_sigma70_r2"/>
</dbReference>
<comment type="subunit">
    <text evidence="2">Interacts transiently with the RNA polymerase catalytic core formed by RpoA, RpoB, RpoC and RpoZ (2 alpha, 1 beta, 1 beta' and 1 omega subunit) to form the RNA polymerase holoenzyme that can initiate transcription.</text>
</comment>
<evidence type="ECO:0000313" key="9">
    <source>
        <dbReference type="Proteomes" id="UP001500190"/>
    </source>
</evidence>
<evidence type="ECO:0000256" key="2">
    <source>
        <dbReference type="ARBA" id="ARBA00011344"/>
    </source>
</evidence>
<dbReference type="Gene3D" id="1.10.1740.10">
    <property type="match status" value="1"/>
</dbReference>
<dbReference type="InterPro" id="IPR036388">
    <property type="entry name" value="WH-like_DNA-bd_sf"/>
</dbReference>
<evidence type="ECO:0000256" key="3">
    <source>
        <dbReference type="ARBA" id="ARBA00023015"/>
    </source>
</evidence>
<keyword evidence="5" id="KW-0804">Transcription</keyword>
<dbReference type="Pfam" id="PF04542">
    <property type="entry name" value="Sigma70_r2"/>
    <property type="match status" value="1"/>
</dbReference>
<dbReference type="Proteomes" id="UP001500190">
    <property type="component" value="Unassembled WGS sequence"/>
</dbReference>
<dbReference type="Pfam" id="PF08281">
    <property type="entry name" value="Sigma70_r4_2"/>
    <property type="match status" value="1"/>
</dbReference>
<keyword evidence="9" id="KW-1185">Reference proteome</keyword>
<feature type="domain" description="RNA polymerase sigma factor 70 region 4 type 2" evidence="7">
    <location>
        <begin position="124"/>
        <end position="176"/>
    </location>
</feature>
<reference evidence="9" key="1">
    <citation type="journal article" date="2019" name="Int. J. Syst. Evol. Microbiol.">
        <title>The Global Catalogue of Microorganisms (GCM) 10K type strain sequencing project: providing services to taxonomists for standard genome sequencing and annotation.</title>
        <authorList>
            <consortium name="The Broad Institute Genomics Platform"/>
            <consortium name="The Broad Institute Genome Sequencing Center for Infectious Disease"/>
            <person name="Wu L."/>
            <person name="Ma J."/>
        </authorList>
    </citation>
    <scope>NUCLEOTIDE SEQUENCE [LARGE SCALE GENOMIC DNA]</scope>
    <source>
        <strain evidence="9">JCM 14304</strain>
    </source>
</reference>